<dbReference type="EMBL" id="JAGPXD010000001">
    <property type="protein sequence ID" value="KAH7375546.1"/>
    <property type="molecule type" value="Genomic_DNA"/>
</dbReference>
<keyword evidence="2" id="KW-1185">Reference proteome</keyword>
<sequence>MGDGGSTMLTFFLRTATVLVIMVISTLYNNLDVESWNYSWFRDWSSDNGAAARLNVIRHGGGPSVAEPLILQEIVLPRISIPDDDSFGFDDIFTYSVSALRPTLRCNNIANENINATLLSGTQSAGRMGQDVGKAGADLAMEVPVPAKCVAAVSQQEAVGDDAGTTMVHFEHNDAAEPINNGSAVSLGFKIHDHLNRGYGAFPGDDVPFDYDRFFNHLLWGSDGVSLDDIIGTENIEKFREVVTRDYEQYMRLIIDRSFRPTDLSPGVTNTSSEVSGILVRHVSRLAVHRPSKVALQVILSAMAVLGLIGRLMTRQRGTLPRSPCSIASVAALLADSQMCDPNAGIMPKHAQRMSAEELQQSLDGWVFSLGWWDARSEMVPEEGSEAALLESLEETGITKASSNATSPEDRKGVLRRRVFGVDAGRAHTYNFRQGDQ</sequence>
<dbReference type="OrthoDB" id="5332281at2759"/>
<organism evidence="1 2">
    <name type="scientific">Plectosphaerella cucumerina</name>
    <dbReference type="NCBI Taxonomy" id="40658"/>
    <lineage>
        <taxon>Eukaryota</taxon>
        <taxon>Fungi</taxon>
        <taxon>Dikarya</taxon>
        <taxon>Ascomycota</taxon>
        <taxon>Pezizomycotina</taxon>
        <taxon>Sordariomycetes</taxon>
        <taxon>Hypocreomycetidae</taxon>
        <taxon>Glomerellales</taxon>
        <taxon>Plectosphaerellaceae</taxon>
        <taxon>Plectosphaerella</taxon>
    </lineage>
</organism>
<name>A0A8K0TTC8_9PEZI</name>
<protein>
    <submittedName>
        <fullName evidence="1">Uncharacterized protein</fullName>
    </submittedName>
</protein>
<proteinExistence type="predicted"/>
<accession>A0A8K0TTC8</accession>
<gene>
    <name evidence="1" type="ORF">B0T11DRAFT_345568</name>
</gene>
<comment type="caution">
    <text evidence="1">The sequence shown here is derived from an EMBL/GenBank/DDBJ whole genome shotgun (WGS) entry which is preliminary data.</text>
</comment>
<evidence type="ECO:0000313" key="1">
    <source>
        <dbReference type="EMBL" id="KAH7375546.1"/>
    </source>
</evidence>
<reference evidence="1" key="1">
    <citation type="journal article" date="2021" name="Nat. Commun.">
        <title>Genetic determinants of endophytism in the Arabidopsis root mycobiome.</title>
        <authorList>
            <person name="Mesny F."/>
            <person name="Miyauchi S."/>
            <person name="Thiergart T."/>
            <person name="Pickel B."/>
            <person name="Atanasova L."/>
            <person name="Karlsson M."/>
            <person name="Huettel B."/>
            <person name="Barry K.W."/>
            <person name="Haridas S."/>
            <person name="Chen C."/>
            <person name="Bauer D."/>
            <person name="Andreopoulos W."/>
            <person name="Pangilinan J."/>
            <person name="LaButti K."/>
            <person name="Riley R."/>
            <person name="Lipzen A."/>
            <person name="Clum A."/>
            <person name="Drula E."/>
            <person name="Henrissat B."/>
            <person name="Kohler A."/>
            <person name="Grigoriev I.V."/>
            <person name="Martin F.M."/>
            <person name="Hacquard S."/>
        </authorList>
    </citation>
    <scope>NUCLEOTIDE SEQUENCE</scope>
    <source>
        <strain evidence="1">MPI-CAGE-AT-0016</strain>
    </source>
</reference>
<dbReference type="Proteomes" id="UP000813385">
    <property type="component" value="Unassembled WGS sequence"/>
</dbReference>
<dbReference type="AlphaFoldDB" id="A0A8K0TTC8"/>
<evidence type="ECO:0000313" key="2">
    <source>
        <dbReference type="Proteomes" id="UP000813385"/>
    </source>
</evidence>